<sequence length="161" mass="18188">MSKATEEVWTAERIEALKQSRRAVKSYLSKWGLTFLDAEYVVQETYLQATRKIDSFDPERGSFAEWINAVAVNQARSMVRAHNSRAKTDQVYKNLQLSQDALVDEPQLAWEDSSVTIERIGTVLAMVKLSVEHQHLFERSLVLIRDFDGDVSAAAVSLVAV</sequence>
<evidence type="ECO:0000313" key="3">
    <source>
        <dbReference type="Proteomes" id="UP000516421"/>
    </source>
</evidence>
<proteinExistence type="predicted"/>
<dbReference type="EMBL" id="CP061538">
    <property type="protein sequence ID" value="QNV40576.1"/>
    <property type="molecule type" value="Genomic_DNA"/>
</dbReference>
<dbReference type="AlphaFoldDB" id="A0A7H2BLN0"/>
<name>A0A7H2BLN0_9MICC</name>
<dbReference type="InterPro" id="IPR013325">
    <property type="entry name" value="RNA_pol_sigma_r2"/>
</dbReference>
<dbReference type="GO" id="GO:0003700">
    <property type="term" value="F:DNA-binding transcription factor activity"/>
    <property type="evidence" value="ECO:0007669"/>
    <property type="project" value="InterPro"/>
</dbReference>
<dbReference type="Pfam" id="PF04542">
    <property type="entry name" value="Sigma70_r2"/>
    <property type="match status" value="1"/>
</dbReference>
<dbReference type="RefSeq" id="WP_068171322.1">
    <property type="nucleotide sequence ID" value="NZ_BAAAHX010000004.1"/>
</dbReference>
<keyword evidence="3" id="KW-1185">Reference proteome</keyword>
<accession>A0A7H2BLN0</accession>
<evidence type="ECO:0000313" key="2">
    <source>
        <dbReference type="EMBL" id="QNV40576.1"/>
    </source>
</evidence>
<dbReference type="KEGG" id="rama:IDM48_04020"/>
<gene>
    <name evidence="2" type="ORF">IDM48_04020</name>
</gene>
<dbReference type="InterPro" id="IPR007627">
    <property type="entry name" value="RNA_pol_sigma70_r2"/>
</dbReference>
<organism evidence="2 3">
    <name type="scientific">Rothia amarae</name>
    <dbReference type="NCBI Taxonomy" id="169480"/>
    <lineage>
        <taxon>Bacteria</taxon>
        <taxon>Bacillati</taxon>
        <taxon>Actinomycetota</taxon>
        <taxon>Actinomycetes</taxon>
        <taxon>Micrococcales</taxon>
        <taxon>Micrococcaceae</taxon>
        <taxon>Rothia</taxon>
    </lineage>
</organism>
<dbReference type="SUPFAM" id="SSF88946">
    <property type="entry name" value="Sigma2 domain of RNA polymerase sigma factors"/>
    <property type="match status" value="1"/>
</dbReference>
<dbReference type="GO" id="GO:0006352">
    <property type="term" value="P:DNA-templated transcription initiation"/>
    <property type="evidence" value="ECO:0007669"/>
    <property type="project" value="InterPro"/>
</dbReference>
<reference evidence="2 3" key="1">
    <citation type="submission" date="2020-09" db="EMBL/GenBank/DDBJ databases">
        <title>Investigation of environmental microbe.</title>
        <authorList>
            <person name="Ou Y."/>
            <person name="Kang Q."/>
        </authorList>
    </citation>
    <scope>NUCLEOTIDE SEQUENCE [LARGE SCALE GENOMIC DNA]</scope>
    <source>
        <strain evidence="2 3">KJZ-9</strain>
    </source>
</reference>
<dbReference type="Proteomes" id="UP000516421">
    <property type="component" value="Chromosome"/>
</dbReference>
<dbReference type="Gene3D" id="1.10.1740.10">
    <property type="match status" value="1"/>
</dbReference>
<feature type="domain" description="RNA polymerase sigma-70 region 2" evidence="1">
    <location>
        <begin position="19"/>
        <end position="83"/>
    </location>
</feature>
<protein>
    <recommendedName>
        <fullName evidence="1">RNA polymerase sigma-70 region 2 domain-containing protein</fullName>
    </recommendedName>
</protein>
<evidence type="ECO:0000259" key="1">
    <source>
        <dbReference type="Pfam" id="PF04542"/>
    </source>
</evidence>